<dbReference type="InterPro" id="IPR043225">
    <property type="entry name" value="BACK_BTBD8"/>
</dbReference>
<gene>
    <name evidence="2" type="ORF">LIPSTDRAFT_216324</name>
</gene>
<dbReference type="Pfam" id="PF00651">
    <property type="entry name" value="BTB"/>
    <property type="match status" value="1"/>
</dbReference>
<dbReference type="SUPFAM" id="SSF54695">
    <property type="entry name" value="POZ domain"/>
    <property type="match status" value="1"/>
</dbReference>
<keyword evidence="3" id="KW-1185">Reference proteome</keyword>
<dbReference type="EMBL" id="KV454290">
    <property type="protein sequence ID" value="ODQ75786.1"/>
    <property type="molecule type" value="Genomic_DNA"/>
</dbReference>
<dbReference type="InterPro" id="IPR011333">
    <property type="entry name" value="SKP1/BTB/POZ_sf"/>
</dbReference>
<dbReference type="Pfam" id="PF26017">
    <property type="entry name" value="BACK_BTBD8"/>
    <property type="match status" value="1"/>
</dbReference>
<dbReference type="Proteomes" id="UP000094385">
    <property type="component" value="Unassembled WGS sequence"/>
</dbReference>
<dbReference type="OrthoDB" id="5314679at2759"/>
<sequence>MSSPLAQPISIPPDLFSLEDQLVSLHEHPEASYGDVLFVMPNINKHTSPRLTIPLPSRVWAHSALLAVTYSKPLSRLGDIYSSVTYEVVHDVDILPKSSPCNLPYIIVVVSPENDLVVRKLVASCYRPVVIRNLWEKMGGKREMLSALDEGVLYSCDYVKLHDTVAADRDVVNVTLIEDGDTEDFGNTTTSSFSSFSMQDQLFQGDVTLKIEGERISFTMHKFLLDLRVPYFSTMFRSAFSEASMNEHTLSSEYFTPLSLAIVVQYIYLDDAELLFSWKWTDFTRYINSTKCTTDINPPSQDIFDIFIDALVSAKFLQLESLEWWITNCLIKIAHGFVCNGAQCARFLPGIAIIGYQNNIAELYKPCISWLAKHSNISFLWKRNLLSLPDELKSELVDAVKSRVAVSNVIPLYLRLYNLRKNAEMSIFKDDWEQSLVSPLLEYCGDFVSTHFAEPRIVFSAARGIHHKPPSITYHAVEDLFSLVLSKLNKFNATAIWRGTDCYTKLIASAPIVDRLNLAVISWFAENWRDLVVMQSSNGQSFLGCKTIRFNEWPEESLQKLSLQIKVPLSDLKGLGAAARSFELRKEKWLEKCRIDEVNRLMRRREFLKVREEDKCQFSSEVPVSLESYVDHQRQCE</sequence>
<evidence type="ECO:0000259" key="1">
    <source>
        <dbReference type="PROSITE" id="PS50097"/>
    </source>
</evidence>
<feature type="domain" description="BTB" evidence="1">
    <location>
        <begin position="205"/>
        <end position="276"/>
    </location>
</feature>
<protein>
    <recommendedName>
        <fullName evidence="1">BTB domain-containing protein</fullName>
    </recommendedName>
</protein>
<evidence type="ECO:0000313" key="2">
    <source>
        <dbReference type="EMBL" id="ODQ75786.1"/>
    </source>
</evidence>
<organism evidence="2 3">
    <name type="scientific">Lipomyces starkeyi NRRL Y-11557</name>
    <dbReference type="NCBI Taxonomy" id="675824"/>
    <lineage>
        <taxon>Eukaryota</taxon>
        <taxon>Fungi</taxon>
        <taxon>Dikarya</taxon>
        <taxon>Ascomycota</taxon>
        <taxon>Saccharomycotina</taxon>
        <taxon>Lipomycetes</taxon>
        <taxon>Lipomycetales</taxon>
        <taxon>Lipomycetaceae</taxon>
        <taxon>Lipomyces</taxon>
    </lineage>
</organism>
<dbReference type="InterPro" id="IPR000210">
    <property type="entry name" value="BTB/POZ_dom"/>
</dbReference>
<dbReference type="AlphaFoldDB" id="A0A1E3QDN5"/>
<evidence type="ECO:0000313" key="3">
    <source>
        <dbReference type="Proteomes" id="UP000094385"/>
    </source>
</evidence>
<dbReference type="CDD" id="cd18186">
    <property type="entry name" value="BTB_POZ_ZBTB_KLHL-like"/>
    <property type="match status" value="1"/>
</dbReference>
<proteinExistence type="predicted"/>
<dbReference type="PROSITE" id="PS50097">
    <property type="entry name" value="BTB"/>
    <property type="match status" value="1"/>
</dbReference>
<dbReference type="Gene3D" id="3.30.710.10">
    <property type="entry name" value="Potassium Channel Kv1.1, Chain A"/>
    <property type="match status" value="1"/>
</dbReference>
<reference evidence="2 3" key="1">
    <citation type="journal article" date="2016" name="Proc. Natl. Acad. Sci. U.S.A.">
        <title>Comparative genomics of biotechnologically important yeasts.</title>
        <authorList>
            <person name="Riley R."/>
            <person name="Haridas S."/>
            <person name="Wolfe K.H."/>
            <person name="Lopes M.R."/>
            <person name="Hittinger C.T."/>
            <person name="Goeker M."/>
            <person name="Salamov A.A."/>
            <person name="Wisecaver J.H."/>
            <person name="Long T.M."/>
            <person name="Calvey C.H."/>
            <person name="Aerts A.L."/>
            <person name="Barry K.W."/>
            <person name="Choi C."/>
            <person name="Clum A."/>
            <person name="Coughlan A.Y."/>
            <person name="Deshpande S."/>
            <person name="Douglass A.P."/>
            <person name="Hanson S.J."/>
            <person name="Klenk H.-P."/>
            <person name="LaButti K.M."/>
            <person name="Lapidus A."/>
            <person name="Lindquist E.A."/>
            <person name="Lipzen A.M."/>
            <person name="Meier-Kolthoff J.P."/>
            <person name="Ohm R.A."/>
            <person name="Otillar R.P."/>
            <person name="Pangilinan J.L."/>
            <person name="Peng Y."/>
            <person name="Rokas A."/>
            <person name="Rosa C.A."/>
            <person name="Scheuner C."/>
            <person name="Sibirny A.A."/>
            <person name="Slot J.C."/>
            <person name="Stielow J.B."/>
            <person name="Sun H."/>
            <person name="Kurtzman C.P."/>
            <person name="Blackwell M."/>
            <person name="Grigoriev I.V."/>
            <person name="Jeffries T.W."/>
        </authorList>
    </citation>
    <scope>NUCLEOTIDE SEQUENCE [LARGE SCALE GENOMIC DNA]</scope>
    <source>
        <strain evidence="2 3">NRRL Y-11557</strain>
    </source>
</reference>
<accession>A0A1E3QDN5</accession>
<name>A0A1E3QDN5_LIPST</name>